<keyword evidence="7" id="KW-0808">Transferase</keyword>
<protein>
    <submittedName>
        <fullName evidence="7">Prenyltransferase family protein</fullName>
    </submittedName>
</protein>
<evidence type="ECO:0000256" key="6">
    <source>
        <dbReference type="SAM" id="Phobius"/>
    </source>
</evidence>
<dbReference type="PANTHER" id="PTHR42723">
    <property type="entry name" value="CHLOROPHYLL SYNTHASE"/>
    <property type="match status" value="1"/>
</dbReference>
<dbReference type="Gene3D" id="1.10.357.140">
    <property type="entry name" value="UbiA prenyltransferase"/>
    <property type="match status" value="1"/>
</dbReference>
<dbReference type="CDD" id="cd13961">
    <property type="entry name" value="PT_UbiA_DGGGPS"/>
    <property type="match status" value="1"/>
</dbReference>
<evidence type="ECO:0000256" key="3">
    <source>
        <dbReference type="ARBA" id="ARBA00022692"/>
    </source>
</evidence>
<feature type="transmembrane region" description="Helical" evidence="6">
    <location>
        <begin position="6"/>
        <end position="22"/>
    </location>
</feature>
<gene>
    <name evidence="7" type="ordered locus">KQS_12340</name>
</gene>
<evidence type="ECO:0000256" key="1">
    <source>
        <dbReference type="ARBA" id="ARBA00004141"/>
    </source>
</evidence>
<dbReference type="InterPro" id="IPR044878">
    <property type="entry name" value="UbiA_sf"/>
</dbReference>
<dbReference type="Pfam" id="PF01040">
    <property type="entry name" value="UbiA"/>
    <property type="match status" value="1"/>
</dbReference>
<keyword evidence="3 6" id="KW-0812">Transmembrane</keyword>
<reference evidence="8" key="2">
    <citation type="submission" date="2012-03" db="EMBL/GenBank/DDBJ databases">
        <title>Complete genome sequence of Flavobacterium indicum GPTSA100-9T, isolated from warm spring water.</title>
        <authorList>
            <person name="Barbier P."/>
            <person name="Houel A."/>
            <person name="Loux V."/>
            <person name="Poulain J."/>
            <person name="Bernardet J.-F."/>
            <person name="Touchon M."/>
            <person name="Duchaud E."/>
        </authorList>
    </citation>
    <scope>NUCLEOTIDE SEQUENCE [LARGE SCALE GENOMIC DNA]</scope>
    <source>
        <strain evidence="8">DSM 17447 / CIP 109464 / GPTSA100-9</strain>
    </source>
</reference>
<keyword evidence="8" id="KW-1185">Reference proteome</keyword>
<feature type="transmembrane region" description="Helical" evidence="6">
    <location>
        <begin position="226"/>
        <end position="244"/>
    </location>
</feature>
<keyword evidence="5 6" id="KW-0472">Membrane</keyword>
<dbReference type="GO" id="GO:0016020">
    <property type="term" value="C:membrane"/>
    <property type="evidence" value="ECO:0007669"/>
    <property type="project" value="UniProtKB-SubCell"/>
</dbReference>
<name>H8XRD9_FLAIG</name>
<proteinExistence type="predicted"/>
<keyword evidence="2" id="KW-1003">Cell membrane</keyword>
<sequence>MRGYNIFVIALAQYLSAIYILAPEKRALDVLLDWRLFVLVIASTFAIASGYIINNFYDAKKDIINRPKKSYLDRLVSQKTQLYVYFVLNFLAAFLGWLISWRAAIFYSFYIFLLWYYSHRLKKYPMIGNLTAALLVVLPFFGILLYFKNFYHVIFAHAVFLFLIILIREIIKDLENIEGDLSNNYQTIPVKFGEKFAKTIITSLLVGTLLPVYFLVNVYDVGYMDIYFYVSYLVLIAFAMKLWNSEGKVDYVKLHFLLKIILIAGVICIVLIKPTVIENGQKLFLK</sequence>
<dbReference type="HOGENOM" id="CLU_073311_0_0_10"/>
<dbReference type="InterPro" id="IPR000537">
    <property type="entry name" value="UbiA_prenyltransferase"/>
</dbReference>
<dbReference type="InterPro" id="IPR050475">
    <property type="entry name" value="Prenyltransferase_related"/>
</dbReference>
<dbReference type="Gene3D" id="1.20.120.1780">
    <property type="entry name" value="UbiA prenyltransferase"/>
    <property type="match status" value="1"/>
</dbReference>
<accession>H8XRD9</accession>
<dbReference type="GO" id="GO:0016765">
    <property type="term" value="F:transferase activity, transferring alkyl or aryl (other than methyl) groups"/>
    <property type="evidence" value="ECO:0007669"/>
    <property type="project" value="InterPro"/>
</dbReference>
<reference evidence="7 8" key="1">
    <citation type="journal article" date="2012" name="J. Bacteriol.">
        <title>Complete Genome Sequence of Flavobacterium indicum GPSTA100-9T, Isolated from Warm Spring Water.</title>
        <authorList>
            <person name="Barbier P."/>
            <person name="Houel A."/>
            <person name="Loux V."/>
            <person name="Poulain J."/>
            <person name="Bernardet J.F."/>
            <person name="Touchon M."/>
            <person name="Duchaud E."/>
        </authorList>
    </citation>
    <scope>NUCLEOTIDE SEQUENCE [LARGE SCALE GENOMIC DNA]</scope>
    <source>
        <strain evidence="8">DSM 17447 / CIP 109464 / GPTSA100-9</strain>
    </source>
</reference>
<dbReference type="STRING" id="1094466.KQS_12340"/>
<evidence type="ECO:0000256" key="2">
    <source>
        <dbReference type="ARBA" id="ARBA00022475"/>
    </source>
</evidence>
<keyword evidence="4 6" id="KW-1133">Transmembrane helix</keyword>
<evidence type="ECO:0000256" key="4">
    <source>
        <dbReference type="ARBA" id="ARBA00022989"/>
    </source>
</evidence>
<comment type="subcellular location">
    <subcellularLocation>
        <location evidence="1">Membrane</location>
        <topology evidence="1">Multi-pass membrane protein</topology>
    </subcellularLocation>
</comment>
<dbReference type="AlphaFoldDB" id="H8XRD9"/>
<dbReference type="PANTHER" id="PTHR42723:SF1">
    <property type="entry name" value="CHLOROPHYLL SYNTHASE, CHLOROPLASTIC"/>
    <property type="match status" value="1"/>
</dbReference>
<feature type="transmembrane region" description="Helical" evidence="6">
    <location>
        <begin position="153"/>
        <end position="171"/>
    </location>
</feature>
<evidence type="ECO:0000256" key="5">
    <source>
        <dbReference type="ARBA" id="ARBA00023136"/>
    </source>
</evidence>
<dbReference type="PATRIC" id="fig|1094466.5.peg.2409"/>
<feature type="transmembrane region" description="Helical" evidence="6">
    <location>
        <begin position="82"/>
        <end position="115"/>
    </location>
</feature>
<feature type="transmembrane region" description="Helical" evidence="6">
    <location>
        <begin position="34"/>
        <end position="53"/>
    </location>
</feature>
<feature type="transmembrane region" description="Helical" evidence="6">
    <location>
        <begin position="127"/>
        <end position="147"/>
    </location>
</feature>
<feature type="transmembrane region" description="Helical" evidence="6">
    <location>
        <begin position="196"/>
        <end position="214"/>
    </location>
</feature>
<dbReference type="eggNOG" id="COG0382">
    <property type="taxonomic scope" value="Bacteria"/>
</dbReference>
<dbReference type="KEGG" id="fin:KQS_12340"/>
<dbReference type="EMBL" id="HE774682">
    <property type="protein sequence ID" value="CCG54373.1"/>
    <property type="molecule type" value="Genomic_DNA"/>
</dbReference>
<evidence type="ECO:0000313" key="7">
    <source>
        <dbReference type="EMBL" id="CCG54373.1"/>
    </source>
</evidence>
<organism evidence="7 8">
    <name type="scientific">Flavobacterium indicum (strain DSM 17447 / CIP 109464 / GPTSA100-9)</name>
    <dbReference type="NCBI Taxonomy" id="1094466"/>
    <lineage>
        <taxon>Bacteria</taxon>
        <taxon>Pseudomonadati</taxon>
        <taxon>Bacteroidota</taxon>
        <taxon>Flavobacteriia</taxon>
        <taxon>Flavobacteriales</taxon>
        <taxon>Flavobacteriaceae</taxon>
        <taxon>Flavobacterium</taxon>
    </lineage>
</organism>
<dbReference type="Proteomes" id="UP000007599">
    <property type="component" value="Chromosome I"/>
</dbReference>
<evidence type="ECO:0000313" key="8">
    <source>
        <dbReference type="Proteomes" id="UP000007599"/>
    </source>
</evidence>
<feature type="transmembrane region" description="Helical" evidence="6">
    <location>
        <begin position="256"/>
        <end position="277"/>
    </location>
</feature>